<feature type="region of interest" description="Disordered" evidence="4">
    <location>
        <begin position="218"/>
        <end position="247"/>
    </location>
</feature>
<feature type="compositionally biased region" description="Low complexity" evidence="4">
    <location>
        <begin position="548"/>
        <end position="572"/>
    </location>
</feature>
<keyword evidence="3" id="KW-0539">Nucleus</keyword>
<feature type="region of interest" description="Disordered" evidence="4">
    <location>
        <begin position="370"/>
        <end position="395"/>
    </location>
</feature>
<dbReference type="InterPro" id="IPR052435">
    <property type="entry name" value="YY1-Transcr_Regul"/>
</dbReference>
<dbReference type="GO" id="GO:0003712">
    <property type="term" value="F:transcription coregulator activity"/>
    <property type="evidence" value="ECO:0007669"/>
    <property type="project" value="TreeGrafter"/>
</dbReference>
<keyword evidence="2" id="KW-0804">Transcription</keyword>
<dbReference type="AlphaFoldDB" id="A0AAW1RX63"/>
<evidence type="ECO:0000256" key="2">
    <source>
        <dbReference type="ARBA" id="ARBA00023163"/>
    </source>
</evidence>
<proteinExistence type="predicted"/>
<gene>
    <name evidence="5" type="ORF">WJX81_007859</name>
</gene>
<keyword evidence="6" id="KW-1185">Reference proteome</keyword>
<sequence>MPEAVAGPAELAGGALPEGEHLEHLGIWDLDPLEAGAIDAALDLADQEEASEEGDEDEGDDGEGDDGEGDEGDEEGAAREQASGADRLNPAGTNSGQPAPGAQAQAELLSSAAPAALLAAAAQDTDSAAAALDGDAPIWRRTRARQPLGHVTLDELEALLGECDDDELWPALEDEDAAYQQFLAAVRAGGGIDADDEDEEDEEDDDFEFELDLSEFMAPEPAPPLTRARRASGNATGQPRAPRPLCSAQTTRLRPLKPATGPEVDRQAALAATFQKGDQAIVERIQARVALMAAGALAEAAGKRAAAAEAAAKADRLRAAGREGRERAANAMHGMLAALQADTSTTMGDCLVVQMVPELLQQIDNADVAHASEAADEDPERDIEKQPGGLSWDGKHGNALRAALRRLPDVFDTSLLPKGGLEPRQAGYRVAQRLFTPGEDRLLARALLRFGTNSERAHLYLLPARSVVEVELRVASRAHNRTPDNIVKAAHQRVVGTMTADEVAVVREALRWIPKAKAWTFVCTHLLPYRQPQPASTRWRAHERAQRGKAPPDNGAGAAAEGEDAAGVSAAGPGTKPLASAAGPRGPAAQAAVARNDAELCVDGQLTRWTKEDDRAILRTVLVDAGGRPSNAVFERLAAELAAAPGRASGQAAVHAPAHIRARFHWLAGRLGLA</sequence>
<dbReference type="EMBL" id="JALJOU010000019">
    <property type="protein sequence ID" value="KAK9838373.1"/>
    <property type="molecule type" value="Genomic_DNA"/>
</dbReference>
<dbReference type="GO" id="GO:0005634">
    <property type="term" value="C:nucleus"/>
    <property type="evidence" value="ECO:0007669"/>
    <property type="project" value="TreeGrafter"/>
</dbReference>
<feature type="compositionally biased region" description="Low complexity" evidence="4">
    <location>
        <begin position="96"/>
        <end position="107"/>
    </location>
</feature>
<dbReference type="GO" id="GO:0006355">
    <property type="term" value="P:regulation of DNA-templated transcription"/>
    <property type="evidence" value="ECO:0007669"/>
    <property type="project" value="TreeGrafter"/>
</dbReference>
<evidence type="ECO:0000256" key="3">
    <source>
        <dbReference type="ARBA" id="ARBA00023242"/>
    </source>
</evidence>
<feature type="region of interest" description="Disordered" evidence="4">
    <location>
        <begin position="533"/>
        <end position="584"/>
    </location>
</feature>
<evidence type="ECO:0000256" key="4">
    <source>
        <dbReference type="SAM" id="MobiDB-lite"/>
    </source>
</evidence>
<name>A0AAW1RX63_9CHLO</name>
<organism evidence="5 6">
    <name type="scientific">Elliptochloris bilobata</name>
    <dbReference type="NCBI Taxonomy" id="381761"/>
    <lineage>
        <taxon>Eukaryota</taxon>
        <taxon>Viridiplantae</taxon>
        <taxon>Chlorophyta</taxon>
        <taxon>core chlorophytes</taxon>
        <taxon>Trebouxiophyceae</taxon>
        <taxon>Trebouxiophyceae incertae sedis</taxon>
        <taxon>Elliptochloris clade</taxon>
        <taxon>Elliptochloris</taxon>
    </lineage>
</organism>
<evidence type="ECO:0000313" key="6">
    <source>
        <dbReference type="Proteomes" id="UP001445335"/>
    </source>
</evidence>
<dbReference type="Proteomes" id="UP001445335">
    <property type="component" value="Unassembled WGS sequence"/>
</dbReference>
<reference evidence="5 6" key="1">
    <citation type="journal article" date="2024" name="Nat. Commun.">
        <title>Phylogenomics reveals the evolutionary origins of lichenization in chlorophyte algae.</title>
        <authorList>
            <person name="Puginier C."/>
            <person name="Libourel C."/>
            <person name="Otte J."/>
            <person name="Skaloud P."/>
            <person name="Haon M."/>
            <person name="Grisel S."/>
            <person name="Petersen M."/>
            <person name="Berrin J.G."/>
            <person name="Delaux P.M."/>
            <person name="Dal Grande F."/>
            <person name="Keller J."/>
        </authorList>
    </citation>
    <scope>NUCLEOTIDE SEQUENCE [LARGE SCALE GENOMIC DNA]</scope>
    <source>
        <strain evidence="5 6">SAG 245.80</strain>
    </source>
</reference>
<evidence type="ECO:0000256" key="1">
    <source>
        <dbReference type="ARBA" id="ARBA00023015"/>
    </source>
</evidence>
<feature type="compositionally biased region" description="Acidic residues" evidence="4">
    <location>
        <begin position="45"/>
        <end position="75"/>
    </location>
</feature>
<keyword evidence="1" id="KW-0805">Transcription regulation</keyword>
<dbReference type="PANTHER" id="PTHR16088">
    <property type="entry name" value="YY1 ASSOCIATED PROTEIN-RELATED"/>
    <property type="match status" value="1"/>
</dbReference>
<evidence type="ECO:0000313" key="5">
    <source>
        <dbReference type="EMBL" id="KAK9838373.1"/>
    </source>
</evidence>
<protein>
    <submittedName>
        <fullName evidence="5">Uncharacterized protein</fullName>
    </submittedName>
</protein>
<dbReference type="PANTHER" id="PTHR16088:SF3">
    <property type="entry name" value="GON-4-LIKE PROTEIN"/>
    <property type="match status" value="1"/>
</dbReference>
<comment type="caution">
    <text evidence="5">The sequence shown here is derived from an EMBL/GenBank/DDBJ whole genome shotgun (WGS) entry which is preliminary data.</text>
</comment>
<feature type="region of interest" description="Disordered" evidence="4">
    <location>
        <begin position="38"/>
        <end position="107"/>
    </location>
</feature>
<accession>A0AAW1RX63</accession>